<keyword evidence="5 7" id="KW-1133">Transmembrane helix</keyword>
<keyword evidence="4 7" id="KW-0812">Transmembrane</keyword>
<evidence type="ECO:0000256" key="4">
    <source>
        <dbReference type="ARBA" id="ARBA00022692"/>
    </source>
</evidence>
<dbReference type="RefSeq" id="WP_018247364.1">
    <property type="nucleotide sequence ID" value="NZ_SOEG01000012.1"/>
</dbReference>
<feature type="transmembrane region" description="Helical" evidence="7">
    <location>
        <begin position="12"/>
        <end position="30"/>
    </location>
</feature>
<feature type="transmembrane region" description="Helical" evidence="7">
    <location>
        <begin position="230"/>
        <end position="252"/>
    </location>
</feature>
<gene>
    <name evidence="9" type="ORF">C7959_11225</name>
</gene>
<evidence type="ECO:0000313" key="10">
    <source>
        <dbReference type="Proteomes" id="UP000295832"/>
    </source>
</evidence>
<reference evidence="9 10" key="1">
    <citation type="submission" date="2019-03" db="EMBL/GenBank/DDBJ databases">
        <title>Subsurface microbial communities from deep shales in Ohio and West Virginia, USA.</title>
        <authorList>
            <person name="Wrighton K."/>
        </authorList>
    </citation>
    <scope>NUCLEOTIDE SEQUENCE [LARGE SCALE GENOMIC DNA]</scope>
    <source>
        <strain evidence="9 10">MSL 6dP</strain>
    </source>
</reference>
<evidence type="ECO:0000313" key="9">
    <source>
        <dbReference type="EMBL" id="TDX51525.1"/>
    </source>
</evidence>
<dbReference type="InterPro" id="IPR051393">
    <property type="entry name" value="ABC_transporter_permease"/>
</dbReference>
<dbReference type="SUPFAM" id="SSF161098">
    <property type="entry name" value="MetI-like"/>
    <property type="match status" value="1"/>
</dbReference>
<dbReference type="InterPro" id="IPR000515">
    <property type="entry name" value="MetI-like"/>
</dbReference>
<dbReference type="GO" id="GO:0055085">
    <property type="term" value="P:transmembrane transport"/>
    <property type="evidence" value="ECO:0007669"/>
    <property type="project" value="InterPro"/>
</dbReference>
<dbReference type="STRING" id="926561.GCA_000379025_00141"/>
<dbReference type="Pfam" id="PF00528">
    <property type="entry name" value="BPD_transp_1"/>
    <property type="match status" value="1"/>
</dbReference>
<feature type="transmembrane region" description="Helical" evidence="7">
    <location>
        <begin position="278"/>
        <end position="300"/>
    </location>
</feature>
<keyword evidence="3" id="KW-1003">Cell membrane</keyword>
<dbReference type="Gene3D" id="1.10.3720.10">
    <property type="entry name" value="MetI-like"/>
    <property type="match status" value="1"/>
</dbReference>
<comment type="subcellular location">
    <subcellularLocation>
        <location evidence="1 7">Cell membrane</location>
        <topology evidence="1 7">Multi-pass membrane protein</topology>
    </subcellularLocation>
</comment>
<dbReference type="PROSITE" id="PS50928">
    <property type="entry name" value="ABC_TM1"/>
    <property type="match status" value="1"/>
</dbReference>
<dbReference type="Proteomes" id="UP000295832">
    <property type="component" value="Unassembled WGS sequence"/>
</dbReference>
<dbReference type="EMBL" id="SOEG01000012">
    <property type="protein sequence ID" value="TDX51525.1"/>
    <property type="molecule type" value="Genomic_DNA"/>
</dbReference>
<proteinExistence type="inferred from homology"/>
<evidence type="ECO:0000256" key="6">
    <source>
        <dbReference type="ARBA" id="ARBA00023136"/>
    </source>
</evidence>
<sequence>MKQNKKERFISFLFVLPSIIAILIFVYGFIAKTVEISLLNWDDFATLLRGEKNYVWFENYIDLFNDQRFLTDLKNIVFFSIYFIAYTLALGIVLALIINGIKKGRSFFKSIFLFPMAISFVISGTVWRWIFAPGTLPNNPEGINFLLGKIGLSNLQWEWFISTDSSFFGFNVALIPIVIVAIWQFSGYIMALWLSGIRGIPKSLIEAARVDGASNWQIFRRVLFPMLKPLTLSAIVILAHISLKFFALIYAMTGSGPNNVTDIPAIYMFEAAFKSNRYSTGASIAVVLLILVGILIIPYLSNNYREDG</sequence>
<evidence type="ECO:0000256" key="7">
    <source>
        <dbReference type="RuleBase" id="RU363032"/>
    </source>
</evidence>
<evidence type="ECO:0000256" key="2">
    <source>
        <dbReference type="ARBA" id="ARBA00022448"/>
    </source>
</evidence>
<evidence type="ECO:0000256" key="1">
    <source>
        <dbReference type="ARBA" id="ARBA00004651"/>
    </source>
</evidence>
<comment type="caution">
    <text evidence="9">The sequence shown here is derived from an EMBL/GenBank/DDBJ whole genome shotgun (WGS) entry which is preliminary data.</text>
</comment>
<feature type="transmembrane region" description="Helical" evidence="7">
    <location>
        <begin position="167"/>
        <end position="194"/>
    </location>
</feature>
<organism evidence="9 10">
    <name type="scientific">Orenia marismortui</name>
    <dbReference type="NCBI Taxonomy" id="46469"/>
    <lineage>
        <taxon>Bacteria</taxon>
        <taxon>Bacillati</taxon>
        <taxon>Bacillota</taxon>
        <taxon>Clostridia</taxon>
        <taxon>Halanaerobiales</taxon>
        <taxon>Halobacteroidaceae</taxon>
        <taxon>Orenia</taxon>
    </lineage>
</organism>
<name>A0A4V3GYA2_9FIRM</name>
<protein>
    <submittedName>
        <fullName evidence="9">Carbohydrate ABC transporter membrane protein 1 (CUT1 family)</fullName>
    </submittedName>
</protein>
<accession>A0A4V3GYA2</accession>
<dbReference type="CDD" id="cd06261">
    <property type="entry name" value="TM_PBP2"/>
    <property type="match status" value="1"/>
</dbReference>
<evidence type="ECO:0000256" key="3">
    <source>
        <dbReference type="ARBA" id="ARBA00022475"/>
    </source>
</evidence>
<feature type="domain" description="ABC transmembrane type-1" evidence="8">
    <location>
        <begin position="73"/>
        <end position="301"/>
    </location>
</feature>
<feature type="transmembrane region" description="Helical" evidence="7">
    <location>
        <begin position="76"/>
        <end position="98"/>
    </location>
</feature>
<keyword evidence="2 7" id="KW-0813">Transport</keyword>
<evidence type="ECO:0000256" key="5">
    <source>
        <dbReference type="ARBA" id="ARBA00022989"/>
    </source>
</evidence>
<evidence type="ECO:0000259" key="8">
    <source>
        <dbReference type="PROSITE" id="PS50928"/>
    </source>
</evidence>
<dbReference type="PANTHER" id="PTHR30193">
    <property type="entry name" value="ABC TRANSPORTER PERMEASE PROTEIN"/>
    <property type="match status" value="1"/>
</dbReference>
<dbReference type="InterPro" id="IPR035906">
    <property type="entry name" value="MetI-like_sf"/>
</dbReference>
<keyword evidence="6 7" id="KW-0472">Membrane</keyword>
<comment type="similarity">
    <text evidence="7">Belongs to the binding-protein-dependent transport system permease family.</text>
</comment>
<feature type="transmembrane region" description="Helical" evidence="7">
    <location>
        <begin position="110"/>
        <end position="130"/>
    </location>
</feature>
<keyword evidence="10" id="KW-1185">Reference proteome</keyword>
<dbReference type="PANTHER" id="PTHR30193:SF42">
    <property type="entry name" value="ABC TRANSPORTER PERMEASE PROTEIN"/>
    <property type="match status" value="1"/>
</dbReference>
<dbReference type="AlphaFoldDB" id="A0A4V3GYA2"/>
<dbReference type="GO" id="GO:0005886">
    <property type="term" value="C:plasma membrane"/>
    <property type="evidence" value="ECO:0007669"/>
    <property type="project" value="UniProtKB-SubCell"/>
</dbReference>